<comment type="similarity">
    <text evidence="2">Belongs to the peptidase C85 family.</text>
</comment>
<evidence type="ECO:0000256" key="4">
    <source>
        <dbReference type="ARBA" id="ARBA00022670"/>
    </source>
</evidence>
<evidence type="ECO:0000313" key="9">
    <source>
        <dbReference type="EMBL" id="NDJ98525.1"/>
    </source>
</evidence>
<dbReference type="Gene3D" id="3.90.70.80">
    <property type="match status" value="1"/>
</dbReference>
<name>A0A6B2G8M2_MYXSQ</name>
<sequence length="132" mass="15152">MTIGPLNDKSIKRVSKIEIHRNNDENESDVSQSCKKKKLAECTKESIEINSADEQERAVLPKNKLKTNKDPDTLRFQIIETMRDGSCLFRAAAHIIYGSQEQHAILREMCVDHIVNRLLFKRTVTGIFLKIL</sequence>
<dbReference type="GO" id="GO:0061578">
    <property type="term" value="F:K63-linked deubiquitinase activity"/>
    <property type="evidence" value="ECO:0007669"/>
    <property type="project" value="TreeGrafter"/>
</dbReference>
<dbReference type="InterPro" id="IPR050704">
    <property type="entry name" value="Peptidase_C85-like"/>
</dbReference>
<dbReference type="AlphaFoldDB" id="A0A6B2G8M2"/>
<organism evidence="9">
    <name type="scientific">Myxobolus squamalis</name>
    <name type="common">Myxosporean</name>
    <dbReference type="NCBI Taxonomy" id="59785"/>
    <lineage>
        <taxon>Eukaryota</taxon>
        <taxon>Metazoa</taxon>
        <taxon>Cnidaria</taxon>
        <taxon>Myxozoa</taxon>
        <taxon>Myxosporea</taxon>
        <taxon>Bivalvulida</taxon>
        <taxon>Platysporina</taxon>
        <taxon>Myxobolidae</taxon>
        <taxon>Myxobolus</taxon>
    </lineage>
</organism>
<feature type="domain" description="OTU" evidence="8">
    <location>
        <begin position="76"/>
        <end position="132"/>
    </location>
</feature>
<dbReference type="InterPro" id="IPR003323">
    <property type="entry name" value="OTU_dom"/>
</dbReference>
<accession>A0A6B2G8M2</accession>
<dbReference type="GO" id="GO:0006508">
    <property type="term" value="P:proteolysis"/>
    <property type="evidence" value="ECO:0007669"/>
    <property type="project" value="UniProtKB-KW"/>
</dbReference>
<keyword evidence="4" id="KW-0645">Protease</keyword>
<keyword evidence="6" id="KW-0378">Hydrolase</keyword>
<dbReference type="GO" id="GO:0016579">
    <property type="term" value="P:protein deubiquitination"/>
    <property type="evidence" value="ECO:0007669"/>
    <property type="project" value="TreeGrafter"/>
</dbReference>
<reference evidence="9" key="1">
    <citation type="submission" date="2018-11" db="EMBL/GenBank/DDBJ databases">
        <title>Myxobolus squamalis genome and transcriptome.</title>
        <authorList>
            <person name="Yahalomi D."/>
            <person name="Atkinson S.D."/>
            <person name="Neuhof M."/>
            <person name="Chang E.S."/>
            <person name="Philippe H."/>
            <person name="Cartwright P."/>
            <person name="Bartholomew J.L."/>
            <person name="Huchon D."/>
        </authorList>
    </citation>
    <scope>NUCLEOTIDE SEQUENCE</scope>
    <source>
        <strain evidence="9">71B08</strain>
        <tissue evidence="9">Whole</tissue>
    </source>
</reference>
<evidence type="ECO:0000256" key="7">
    <source>
        <dbReference type="ARBA" id="ARBA00033460"/>
    </source>
</evidence>
<dbReference type="EC" id="3.4.19.12" evidence="3"/>
<dbReference type="PROSITE" id="PS50802">
    <property type="entry name" value="OTU"/>
    <property type="match status" value="1"/>
</dbReference>
<dbReference type="PANTHER" id="PTHR12419:SF4">
    <property type="entry name" value="OTU DOMAIN-CONTAINING PROTEIN 5"/>
    <property type="match status" value="1"/>
</dbReference>
<evidence type="ECO:0000259" key="8">
    <source>
        <dbReference type="PROSITE" id="PS50802"/>
    </source>
</evidence>
<evidence type="ECO:0000256" key="2">
    <source>
        <dbReference type="ARBA" id="ARBA00010407"/>
    </source>
</evidence>
<evidence type="ECO:0000256" key="5">
    <source>
        <dbReference type="ARBA" id="ARBA00022786"/>
    </source>
</evidence>
<keyword evidence="5" id="KW-0833">Ubl conjugation pathway</keyword>
<dbReference type="EMBL" id="GHBR01005635">
    <property type="protein sequence ID" value="NDJ98525.1"/>
    <property type="molecule type" value="Transcribed_RNA"/>
</dbReference>
<comment type="catalytic activity">
    <reaction evidence="1">
        <text>Thiol-dependent hydrolysis of ester, thioester, amide, peptide and isopeptide bonds formed by the C-terminal Gly of ubiquitin (a 76-residue protein attached to proteins as an intracellular targeting signal).</text>
        <dbReference type="EC" id="3.4.19.12"/>
    </reaction>
</comment>
<dbReference type="GO" id="GO:0004843">
    <property type="term" value="F:cysteine-type deubiquitinase activity"/>
    <property type="evidence" value="ECO:0007669"/>
    <property type="project" value="UniProtKB-EC"/>
</dbReference>
<dbReference type="InterPro" id="IPR038765">
    <property type="entry name" value="Papain-like_cys_pep_sf"/>
</dbReference>
<evidence type="ECO:0000256" key="1">
    <source>
        <dbReference type="ARBA" id="ARBA00000707"/>
    </source>
</evidence>
<evidence type="ECO:0000256" key="3">
    <source>
        <dbReference type="ARBA" id="ARBA00012759"/>
    </source>
</evidence>
<evidence type="ECO:0000256" key="6">
    <source>
        <dbReference type="ARBA" id="ARBA00022801"/>
    </source>
</evidence>
<proteinExistence type="inferred from homology"/>
<protein>
    <recommendedName>
        <fullName evidence="3">ubiquitinyl hydrolase 1</fullName>
        <ecNumber evidence="3">3.4.19.12</ecNumber>
    </recommendedName>
    <alternativeName>
        <fullName evidence="7">Deubiquitinating enzyme A</fullName>
    </alternativeName>
</protein>
<dbReference type="PANTHER" id="PTHR12419">
    <property type="entry name" value="OTU DOMAIN CONTAINING PROTEIN"/>
    <property type="match status" value="1"/>
</dbReference>
<dbReference type="SUPFAM" id="SSF54001">
    <property type="entry name" value="Cysteine proteinases"/>
    <property type="match status" value="1"/>
</dbReference>